<evidence type="ECO:0000313" key="1">
    <source>
        <dbReference type="EMBL" id="JAD30495.1"/>
    </source>
</evidence>
<reference evidence="1" key="2">
    <citation type="journal article" date="2015" name="Data Brief">
        <title>Shoot transcriptome of the giant reed, Arundo donax.</title>
        <authorList>
            <person name="Barrero R.A."/>
            <person name="Guerrero F.D."/>
            <person name="Moolhuijzen P."/>
            <person name="Goolsby J.A."/>
            <person name="Tidwell J."/>
            <person name="Bellgard S.E."/>
            <person name="Bellgard M.I."/>
        </authorList>
    </citation>
    <scope>NUCLEOTIDE SEQUENCE</scope>
    <source>
        <tissue evidence="1">Shoot tissue taken approximately 20 cm above the soil surface</tissue>
    </source>
</reference>
<dbReference type="EMBL" id="GBRH01267400">
    <property type="protein sequence ID" value="JAD30495.1"/>
    <property type="molecule type" value="Transcribed_RNA"/>
</dbReference>
<proteinExistence type="predicted"/>
<organism evidence="1">
    <name type="scientific">Arundo donax</name>
    <name type="common">Giant reed</name>
    <name type="synonym">Donax arundinaceus</name>
    <dbReference type="NCBI Taxonomy" id="35708"/>
    <lineage>
        <taxon>Eukaryota</taxon>
        <taxon>Viridiplantae</taxon>
        <taxon>Streptophyta</taxon>
        <taxon>Embryophyta</taxon>
        <taxon>Tracheophyta</taxon>
        <taxon>Spermatophyta</taxon>
        <taxon>Magnoliopsida</taxon>
        <taxon>Liliopsida</taxon>
        <taxon>Poales</taxon>
        <taxon>Poaceae</taxon>
        <taxon>PACMAD clade</taxon>
        <taxon>Arundinoideae</taxon>
        <taxon>Arundineae</taxon>
        <taxon>Arundo</taxon>
    </lineage>
</organism>
<accession>A0A0A8Z160</accession>
<name>A0A0A8Z160_ARUDO</name>
<protein>
    <submittedName>
        <fullName evidence="1">Uncharacterized protein</fullName>
    </submittedName>
</protein>
<dbReference type="AlphaFoldDB" id="A0A0A8Z160"/>
<reference evidence="1" key="1">
    <citation type="submission" date="2014-09" db="EMBL/GenBank/DDBJ databases">
        <authorList>
            <person name="Magalhaes I.L.F."/>
            <person name="Oliveira U."/>
            <person name="Santos F.R."/>
            <person name="Vidigal T.H.D.A."/>
            <person name="Brescovit A.D."/>
            <person name="Santos A.J."/>
        </authorList>
    </citation>
    <scope>NUCLEOTIDE SEQUENCE</scope>
    <source>
        <tissue evidence="1">Shoot tissue taken approximately 20 cm above the soil surface</tissue>
    </source>
</reference>
<sequence>MHAARFSGSEGLRAAAACGSHRRSLWRTFLVDPGSRASKEEGELLLRCAHGRRQRRRARLPVSEEHQRGQG</sequence>